<dbReference type="NCBIfam" id="TIGR01254">
    <property type="entry name" value="sfuA"/>
    <property type="match status" value="1"/>
</dbReference>
<accession>A0ABS9IWZ1</accession>
<proteinExistence type="predicted"/>
<dbReference type="Pfam" id="PF13343">
    <property type="entry name" value="SBP_bac_6"/>
    <property type="match status" value="1"/>
</dbReference>
<dbReference type="EMBL" id="JAKKOR010000012">
    <property type="protein sequence ID" value="MCF8590090.1"/>
    <property type="molecule type" value="Genomic_DNA"/>
</dbReference>
<organism evidence="3 4">
    <name type="scientific">Gordonia liuliyuniae</name>
    <dbReference type="NCBI Taxonomy" id="2911517"/>
    <lineage>
        <taxon>Bacteria</taxon>
        <taxon>Bacillati</taxon>
        <taxon>Actinomycetota</taxon>
        <taxon>Actinomycetes</taxon>
        <taxon>Mycobacteriales</taxon>
        <taxon>Gordoniaceae</taxon>
        <taxon>Gordonia</taxon>
    </lineage>
</organism>
<feature type="chain" id="PRO_5045720952" evidence="2">
    <location>
        <begin position="20"/>
        <end position="336"/>
    </location>
</feature>
<dbReference type="SUPFAM" id="SSF53850">
    <property type="entry name" value="Periplasmic binding protein-like II"/>
    <property type="match status" value="1"/>
</dbReference>
<protein>
    <submittedName>
        <fullName evidence="3">Thiamine ABC transporter substrate-binding protein</fullName>
    </submittedName>
</protein>
<feature type="signal peptide" evidence="2">
    <location>
        <begin position="1"/>
        <end position="19"/>
    </location>
</feature>
<dbReference type="RefSeq" id="WP_236999284.1">
    <property type="nucleotide sequence ID" value="NZ_JAKKOR010000012.1"/>
</dbReference>
<dbReference type="InterPro" id="IPR005948">
    <property type="entry name" value="ThiB-like"/>
</dbReference>
<keyword evidence="4" id="KW-1185">Reference proteome</keyword>
<dbReference type="PANTHER" id="PTHR30006:SF2">
    <property type="entry name" value="ABC TRANSPORTER SUBSTRATE-BINDING PROTEIN"/>
    <property type="match status" value="1"/>
</dbReference>
<evidence type="ECO:0000256" key="1">
    <source>
        <dbReference type="ARBA" id="ARBA00022729"/>
    </source>
</evidence>
<comment type="caution">
    <text evidence="3">The sequence shown here is derived from an EMBL/GenBank/DDBJ whole genome shotgun (WGS) entry which is preliminary data.</text>
</comment>
<evidence type="ECO:0000313" key="3">
    <source>
        <dbReference type="EMBL" id="MCF8590090.1"/>
    </source>
</evidence>
<dbReference type="Gene3D" id="3.40.190.10">
    <property type="entry name" value="Periplasmic binding protein-like II"/>
    <property type="match status" value="2"/>
</dbReference>
<sequence>MRRLLALGVVAVVAASSFACTSSDGADEVNLLTHDSFELPQNLLDKFQDETGLKLNIVRSGDAGQLSSVVSLTPGSPKGDAVFGIDNTFAARPIDAGALEPYTSPLAKNGAADYAVGPHPGQLTAVDRGDVCVNVDEAWFDSNQLEPPTSIDDLVDPEYRDLTVLMDPATSSPGMSFLLSTVGRYGKKAPDYWRELSGNGAQVVAGWEIAYNQVFSAGEGHGDKPIVVSYASSPAATPGTHAILDSCFAQIEYVGVLKGARNVEGAKKAVDFLLSPEVQAALPTSMYVYPVQKGVQLPFSWRQRAPAPAWTVRMDPDYINKNREEWLTQWRETVKR</sequence>
<keyword evidence="1 2" id="KW-0732">Signal</keyword>
<dbReference type="PANTHER" id="PTHR30006">
    <property type="entry name" value="THIAMINE-BINDING PERIPLASMIC PROTEIN-RELATED"/>
    <property type="match status" value="1"/>
</dbReference>
<reference evidence="3 4" key="1">
    <citation type="submission" date="2022-01" db="EMBL/GenBank/DDBJ databases">
        <authorList>
            <person name="Huang Y."/>
        </authorList>
    </citation>
    <scope>NUCLEOTIDE SEQUENCE [LARGE SCALE GENOMIC DNA]</scope>
    <source>
        <strain evidence="3 4">HY366</strain>
    </source>
</reference>
<evidence type="ECO:0000313" key="4">
    <source>
        <dbReference type="Proteomes" id="UP001200110"/>
    </source>
</evidence>
<dbReference type="PROSITE" id="PS51257">
    <property type="entry name" value="PROKAR_LIPOPROTEIN"/>
    <property type="match status" value="1"/>
</dbReference>
<gene>
    <name evidence="3" type="ORF">L5G33_16670</name>
</gene>
<dbReference type="Proteomes" id="UP001200110">
    <property type="component" value="Unassembled WGS sequence"/>
</dbReference>
<evidence type="ECO:0000256" key="2">
    <source>
        <dbReference type="SAM" id="SignalP"/>
    </source>
</evidence>
<name>A0ABS9IWZ1_9ACTN</name>